<feature type="non-terminal residue" evidence="3">
    <location>
        <position position="590"/>
    </location>
</feature>
<dbReference type="EMBL" id="JADEXQ010000093">
    <property type="protein sequence ID" value="MBE9032215.1"/>
    <property type="molecule type" value="Genomic_DNA"/>
</dbReference>
<dbReference type="SUPFAM" id="SSF52540">
    <property type="entry name" value="P-loop containing nucleoside triphosphate hydrolases"/>
    <property type="match status" value="1"/>
</dbReference>
<dbReference type="InterPro" id="IPR027417">
    <property type="entry name" value="P-loop_NTPase"/>
</dbReference>
<evidence type="ECO:0000259" key="2">
    <source>
        <dbReference type="Pfam" id="PF00931"/>
    </source>
</evidence>
<keyword evidence="1" id="KW-0053">Apoptosis</keyword>
<proteinExistence type="predicted"/>
<dbReference type="InterPro" id="IPR002182">
    <property type="entry name" value="NB-ARC"/>
</dbReference>
<comment type="caution">
    <text evidence="3">The sequence shown here is derived from an EMBL/GenBank/DDBJ whole genome shotgun (WGS) entry which is preliminary data.</text>
</comment>
<dbReference type="AlphaFoldDB" id="A0A928VTD2"/>
<evidence type="ECO:0000256" key="1">
    <source>
        <dbReference type="ARBA" id="ARBA00022703"/>
    </source>
</evidence>
<dbReference type="InterPro" id="IPR036388">
    <property type="entry name" value="WH-like_DNA-bd_sf"/>
</dbReference>
<dbReference type="InterPro" id="IPR029787">
    <property type="entry name" value="Nucleotide_cyclase"/>
</dbReference>
<dbReference type="Gene3D" id="1.10.10.10">
    <property type="entry name" value="Winged helix-like DNA-binding domain superfamily/Winged helix DNA-binding domain"/>
    <property type="match status" value="1"/>
</dbReference>
<gene>
    <name evidence="3" type="ORF">IQ266_20965</name>
</gene>
<organism evidence="3 4">
    <name type="scientific">Romeriopsis navalis LEGE 11480</name>
    <dbReference type="NCBI Taxonomy" id="2777977"/>
    <lineage>
        <taxon>Bacteria</taxon>
        <taxon>Bacillati</taxon>
        <taxon>Cyanobacteriota</taxon>
        <taxon>Cyanophyceae</taxon>
        <taxon>Leptolyngbyales</taxon>
        <taxon>Leptolyngbyaceae</taxon>
        <taxon>Romeriopsis</taxon>
        <taxon>Romeriopsis navalis</taxon>
    </lineage>
</organism>
<dbReference type="PANTHER" id="PTHR22845:SF5">
    <property type="entry name" value="APOPTOTIC PROTEASE-ACTIVATING FACTOR 1"/>
    <property type="match status" value="1"/>
</dbReference>
<evidence type="ECO:0000313" key="4">
    <source>
        <dbReference type="Proteomes" id="UP000625316"/>
    </source>
</evidence>
<dbReference type="Pfam" id="PF00931">
    <property type="entry name" value="NB-ARC"/>
    <property type="match status" value="1"/>
</dbReference>
<dbReference type="RefSeq" id="WP_264327034.1">
    <property type="nucleotide sequence ID" value="NZ_JADEXQ010000093.1"/>
</dbReference>
<name>A0A928VTD2_9CYAN</name>
<feature type="domain" description="NB-ARC" evidence="2">
    <location>
        <begin position="213"/>
        <end position="366"/>
    </location>
</feature>
<dbReference type="GO" id="GO:0005829">
    <property type="term" value="C:cytosol"/>
    <property type="evidence" value="ECO:0007669"/>
    <property type="project" value="UniProtKB-ARBA"/>
</dbReference>
<accession>A0A928VTD2</accession>
<dbReference type="Gene3D" id="3.40.50.300">
    <property type="entry name" value="P-loop containing nucleotide triphosphate hydrolases"/>
    <property type="match status" value="1"/>
</dbReference>
<sequence>MQSLFYYVVQIDRAEYSRAAKVTRDLTGEAGLALLKSITQEAIDVGLKAVGTTRAQSVRSTRGDDAIIFFEDAASAHRFAQAVHGHTQAANQDKQAAAKCWFRIGCAYGELTFMHNQLEADPSGWVLAVVARLHQAGEPGEFLIDRDTYSALPPDLQQLYGAAESVKGKSHDTEFACRRWCVVPEAKQQIQPVNLRIMPHVRLPDNFVERPDALEAVKEKLLAEDDDQQSVPDQQTLVVSAIAGLGGLGKSVLATALVLDHEVQARFADGILWVTLGQNPDLLGLVGEWIRTLDKSRESFSATTMESASGYLHNLLAERRMLLVVDDVWNAAHAEWFRVGGAGCRVLVTTREAQIDGAEYYPLDLMTENEAIELVRGKLKTQWDESQAVAVKQFARVVGYLPLALDLSVNLVVDGLSWGELQAEFEAEQRAVDLELLNSTEALEDLPEGRQRKYSLRACFNLSLKRLQPEQLRRFAWLGVLPEDVRVDARMAQTLWDVPEVMAKRGLIELFRRSFLTSAGESVEGYPLYRVHDLMHDTARGLIENGELGVENLEKAHGAFVDRYGALDYGQKLCGLPKDGYIQRHLTWHL</sequence>
<protein>
    <recommendedName>
        <fullName evidence="2">NB-ARC domain-containing protein</fullName>
    </recommendedName>
</protein>
<dbReference type="Gene3D" id="3.30.70.1230">
    <property type="entry name" value="Nucleotide cyclase"/>
    <property type="match status" value="1"/>
</dbReference>
<dbReference type="GO" id="GO:0043531">
    <property type="term" value="F:ADP binding"/>
    <property type="evidence" value="ECO:0007669"/>
    <property type="project" value="InterPro"/>
</dbReference>
<dbReference type="Proteomes" id="UP000625316">
    <property type="component" value="Unassembled WGS sequence"/>
</dbReference>
<dbReference type="SUPFAM" id="SSF55073">
    <property type="entry name" value="Nucleotide cyclase"/>
    <property type="match status" value="1"/>
</dbReference>
<dbReference type="PRINTS" id="PR00364">
    <property type="entry name" value="DISEASERSIST"/>
</dbReference>
<dbReference type="PANTHER" id="PTHR22845">
    <property type="entry name" value="APOPTOTIC PROTEASE-ACTIVATING FACTOR 1"/>
    <property type="match status" value="1"/>
</dbReference>
<evidence type="ECO:0000313" key="3">
    <source>
        <dbReference type="EMBL" id="MBE9032215.1"/>
    </source>
</evidence>
<reference evidence="3" key="1">
    <citation type="submission" date="2020-10" db="EMBL/GenBank/DDBJ databases">
        <authorList>
            <person name="Castelo-Branco R."/>
            <person name="Eusebio N."/>
            <person name="Adriana R."/>
            <person name="Vieira A."/>
            <person name="Brugerolle De Fraissinette N."/>
            <person name="Rezende De Castro R."/>
            <person name="Schneider M.P."/>
            <person name="Vasconcelos V."/>
            <person name="Leao P.N."/>
        </authorList>
    </citation>
    <scope>NUCLEOTIDE SEQUENCE</scope>
    <source>
        <strain evidence="3">LEGE 11480</strain>
    </source>
</reference>
<keyword evidence="4" id="KW-1185">Reference proteome</keyword>